<dbReference type="PANTHER" id="PTHR22891">
    <property type="entry name" value="EUKARYOTIC TRANSLATION INITIATION FACTOR 2C"/>
    <property type="match status" value="1"/>
</dbReference>
<dbReference type="InterPro" id="IPR012337">
    <property type="entry name" value="RNaseH-like_sf"/>
</dbReference>
<feature type="non-terminal residue" evidence="1">
    <location>
        <position position="1"/>
    </location>
</feature>
<dbReference type="EMBL" id="CAJVPQ010000743">
    <property type="protein sequence ID" value="CAG8507110.1"/>
    <property type="molecule type" value="Genomic_DNA"/>
</dbReference>
<dbReference type="GO" id="GO:0003676">
    <property type="term" value="F:nucleic acid binding"/>
    <property type="evidence" value="ECO:0007669"/>
    <property type="project" value="InterPro"/>
</dbReference>
<sequence>MGASVKHSVPDGSYPSIAALCASMNAKAYRYYFLFVFKQVDKQLSLTWQLNRNVITFAFFPTDWIDSESAGKCHVGTVVESTITHPFEFDFNLQSHASLQGSSRSTHLYCYARLVYSRSRLHEQWNDLSDGFIRRFVNYGRAIDVEVGDGDYTF</sequence>
<organism evidence="1 2">
    <name type="scientific">Funneliformis caledonium</name>
    <dbReference type="NCBI Taxonomy" id="1117310"/>
    <lineage>
        <taxon>Eukaryota</taxon>
        <taxon>Fungi</taxon>
        <taxon>Fungi incertae sedis</taxon>
        <taxon>Mucoromycota</taxon>
        <taxon>Glomeromycotina</taxon>
        <taxon>Glomeromycetes</taxon>
        <taxon>Glomerales</taxon>
        <taxon>Glomeraceae</taxon>
        <taxon>Funneliformis</taxon>
    </lineage>
</organism>
<dbReference type="Proteomes" id="UP000789570">
    <property type="component" value="Unassembled WGS sequence"/>
</dbReference>
<evidence type="ECO:0000313" key="2">
    <source>
        <dbReference type="Proteomes" id="UP000789570"/>
    </source>
</evidence>
<reference evidence="1" key="1">
    <citation type="submission" date="2021-06" db="EMBL/GenBank/DDBJ databases">
        <authorList>
            <person name="Kallberg Y."/>
            <person name="Tangrot J."/>
            <person name="Rosling A."/>
        </authorList>
    </citation>
    <scope>NUCLEOTIDE SEQUENCE</scope>
    <source>
        <strain evidence="1">UK204</strain>
    </source>
</reference>
<evidence type="ECO:0000313" key="1">
    <source>
        <dbReference type="EMBL" id="CAG8507110.1"/>
    </source>
</evidence>
<dbReference type="AlphaFoldDB" id="A0A9N9F3D7"/>
<name>A0A9N9F3D7_9GLOM</name>
<dbReference type="OrthoDB" id="10252740at2759"/>
<comment type="caution">
    <text evidence="1">The sequence shown here is derived from an EMBL/GenBank/DDBJ whole genome shotgun (WGS) entry which is preliminary data.</text>
</comment>
<accession>A0A9N9F3D7</accession>
<dbReference type="InterPro" id="IPR036397">
    <property type="entry name" value="RNaseH_sf"/>
</dbReference>
<dbReference type="Gene3D" id="3.30.420.10">
    <property type="entry name" value="Ribonuclease H-like superfamily/Ribonuclease H"/>
    <property type="match status" value="1"/>
</dbReference>
<gene>
    <name evidence="1" type="ORF">FCALED_LOCUS4003</name>
</gene>
<protein>
    <submittedName>
        <fullName evidence="1">475_t:CDS:1</fullName>
    </submittedName>
</protein>
<proteinExistence type="predicted"/>
<keyword evidence="2" id="KW-1185">Reference proteome</keyword>
<dbReference type="SUPFAM" id="SSF53098">
    <property type="entry name" value="Ribonuclease H-like"/>
    <property type="match status" value="1"/>
</dbReference>